<feature type="signal peptide" evidence="2">
    <location>
        <begin position="1"/>
        <end position="20"/>
    </location>
</feature>
<feature type="compositionally biased region" description="Low complexity" evidence="1">
    <location>
        <begin position="29"/>
        <end position="48"/>
    </location>
</feature>
<organism evidence="3 4">
    <name type="scientific">Dichanthelium oligosanthes</name>
    <dbReference type="NCBI Taxonomy" id="888268"/>
    <lineage>
        <taxon>Eukaryota</taxon>
        <taxon>Viridiplantae</taxon>
        <taxon>Streptophyta</taxon>
        <taxon>Embryophyta</taxon>
        <taxon>Tracheophyta</taxon>
        <taxon>Spermatophyta</taxon>
        <taxon>Magnoliopsida</taxon>
        <taxon>Liliopsida</taxon>
        <taxon>Poales</taxon>
        <taxon>Poaceae</taxon>
        <taxon>PACMAD clade</taxon>
        <taxon>Panicoideae</taxon>
        <taxon>Panicodae</taxon>
        <taxon>Paniceae</taxon>
        <taxon>Dichantheliinae</taxon>
        <taxon>Dichanthelium</taxon>
    </lineage>
</organism>
<comment type="caution">
    <text evidence="3">The sequence shown here is derived from an EMBL/GenBank/DDBJ whole genome shotgun (WGS) entry which is preliminary data.</text>
</comment>
<dbReference type="InterPro" id="IPR040376">
    <property type="entry name" value="At4g28100-like"/>
</dbReference>
<dbReference type="EMBL" id="LWDX02012185">
    <property type="protein sequence ID" value="OEL35418.1"/>
    <property type="molecule type" value="Genomic_DNA"/>
</dbReference>
<evidence type="ECO:0000256" key="2">
    <source>
        <dbReference type="SAM" id="SignalP"/>
    </source>
</evidence>
<feature type="region of interest" description="Disordered" evidence="1">
    <location>
        <begin position="25"/>
        <end position="48"/>
    </location>
</feature>
<feature type="chain" id="PRO_5009189121" evidence="2">
    <location>
        <begin position="21"/>
        <end position="337"/>
    </location>
</feature>
<dbReference type="PANTHER" id="PTHR34056">
    <property type="entry name" value="GPI-ANCHORED PROTEIN"/>
    <property type="match status" value="1"/>
</dbReference>
<gene>
    <name evidence="3" type="ORF">BAE44_0003562</name>
</gene>
<dbReference type="Proteomes" id="UP000095767">
    <property type="component" value="Unassembled WGS sequence"/>
</dbReference>
<feature type="region of interest" description="Disordered" evidence="1">
    <location>
        <begin position="99"/>
        <end position="120"/>
    </location>
</feature>
<evidence type="ECO:0000313" key="4">
    <source>
        <dbReference type="Proteomes" id="UP000095767"/>
    </source>
</evidence>
<reference evidence="3 4" key="1">
    <citation type="submission" date="2016-09" db="EMBL/GenBank/DDBJ databases">
        <title>The draft genome of Dichanthelium oligosanthes: A C3 panicoid grass species.</title>
        <authorList>
            <person name="Studer A.J."/>
            <person name="Schnable J.C."/>
            <person name="Brutnell T.P."/>
        </authorList>
    </citation>
    <scope>NUCLEOTIDE SEQUENCE [LARGE SCALE GENOMIC DNA]</scope>
    <source>
        <strain evidence="4">cv. Kellogg 1175</strain>
        <tissue evidence="3">Leaf</tissue>
    </source>
</reference>
<dbReference type="OrthoDB" id="764087at2759"/>
<protein>
    <submittedName>
        <fullName evidence="3">Putative GPI-anchored protein</fullName>
    </submittedName>
</protein>
<keyword evidence="4" id="KW-1185">Reference proteome</keyword>
<keyword evidence="2" id="KW-0732">Signal</keyword>
<dbReference type="PANTHER" id="PTHR34056:SF3">
    <property type="entry name" value="OS07G0557700 PROTEIN"/>
    <property type="match status" value="1"/>
</dbReference>
<name>A0A1E5WDR4_9POAL</name>
<evidence type="ECO:0000313" key="3">
    <source>
        <dbReference type="EMBL" id="OEL35418.1"/>
    </source>
</evidence>
<evidence type="ECO:0000256" key="1">
    <source>
        <dbReference type="SAM" id="MobiDB-lite"/>
    </source>
</evidence>
<accession>A0A1E5WDR4</accession>
<sequence>MSAHLAVALLLALAAASARASDVPSFPLSQAQSPSNSSTSPSNASSPPCHLDLSAELFGGVAAACGAGGGPASLDRGRCCPVLAAWLFAAHARTALSVPPAPAPSSLSGEEGLGPGDDGPMVPYDNQRCVDALGAALEKRGVALPSPNKTCDTVLCFCGIRLHQIGSLRCPAAFALGAAAKNATPTAAVKDLEKSCRNASYAGCSRCVQSLQKLKGNVSREVSGGDRARRMLGRDCQLMGLTWLLAKNKTAYIPTVSAVLRAMLYTAHPTESGSGSGAPPRCSPDQENMPLAVDSLQFEHIGTTNSAVGTSTTPRVVPVLLCVVLCQMMISSREAFL</sequence>
<proteinExistence type="predicted"/>
<dbReference type="AlphaFoldDB" id="A0A1E5WDR4"/>
<dbReference type="STRING" id="888268.A0A1E5WDR4"/>